<accession>A0A412XA27</accession>
<proteinExistence type="predicted"/>
<feature type="transmembrane region" description="Helical" evidence="1">
    <location>
        <begin position="7"/>
        <end position="25"/>
    </location>
</feature>
<reference evidence="2 3" key="1">
    <citation type="submission" date="2018-08" db="EMBL/GenBank/DDBJ databases">
        <title>A genome reference for cultivated species of the human gut microbiota.</title>
        <authorList>
            <person name="Zou Y."/>
            <person name="Xue W."/>
            <person name="Luo G."/>
        </authorList>
    </citation>
    <scope>NUCLEOTIDE SEQUENCE [LARGE SCALE GENOMIC DNA]</scope>
    <source>
        <strain evidence="2 3">AF14-42</strain>
    </source>
</reference>
<feature type="transmembrane region" description="Helical" evidence="1">
    <location>
        <begin position="64"/>
        <end position="83"/>
    </location>
</feature>
<sequence length="194" mass="21223">MKGLSYSFLRAICALVIGLVLVMFPDQAGDYLVITIGVIFLVPSLVSIIGYFAQSTEMRRRFPIEGVGSLLFGLWLIIMPGFFADLLTFVLGFILVMGGVQQIASLSAARRWMPVPGGFYVVPVLILLAGLVALFNPTGVRSTAFIIIGISSLVYAASELLNWFKFTRRRPKAPGTKDSSSREINNIEDAEIVE</sequence>
<dbReference type="Pfam" id="PF03729">
    <property type="entry name" value="DUF308"/>
    <property type="match status" value="2"/>
</dbReference>
<organism evidence="2 3">
    <name type="scientific">Bacteroides uniformis</name>
    <dbReference type="NCBI Taxonomy" id="820"/>
    <lineage>
        <taxon>Bacteria</taxon>
        <taxon>Pseudomonadati</taxon>
        <taxon>Bacteroidota</taxon>
        <taxon>Bacteroidia</taxon>
        <taxon>Bacteroidales</taxon>
        <taxon>Bacteroidaceae</taxon>
        <taxon>Bacteroides</taxon>
    </lineage>
</organism>
<protein>
    <submittedName>
        <fullName evidence="2">DUF308 domain-containing protein</fullName>
    </submittedName>
</protein>
<comment type="caution">
    <text evidence="2">The sequence shown here is derived from an EMBL/GenBank/DDBJ whole genome shotgun (WGS) entry which is preliminary data.</text>
</comment>
<dbReference type="InterPro" id="IPR052712">
    <property type="entry name" value="Acid_resist_chaperone_HdeD"/>
</dbReference>
<evidence type="ECO:0000313" key="3">
    <source>
        <dbReference type="Proteomes" id="UP000285343"/>
    </source>
</evidence>
<keyword evidence="1" id="KW-0472">Membrane</keyword>
<feature type="transmembrane region" description="Helical" evidence="1">
    <location>
        <begin position="142"/>
        <end position="164"/>
    </location>
</feature>
<dbReference type="PANTHER" id="PTHR34989">
    <property type="entry name" value="PROTEIN HDED"/>
    <property type="match status" value="1"/>
</dbReference>
<dbReference type="PANTHER" id="PTHR34989:SF1">
    <property type="entry name" value="PROTEIN HDED"/>
    <property type="match status" value="1"/>
</dbReference>
<evidence type="ECO:0000256" key="1">
    <source>
        <dbReference type="SAM" id="Phobius"/>
    </source>
</evidence>
<dbReference type="InterPro" id="IPR005325">
    <property type="entry name" value="DUF308_memb"/>
</dbReference>
<evidence type="ECO:0000313" key="2">
    <source>
        <dbReference type="EMBL" id="RGV39284.1"/>
    </source>
</evidence>
<feature type="transmembrane region" description="Helical" evidence="1">
    <location>
        <begin position="89"/>
        <end position="106"/>
    </location>
</feature>
<keyword evidence="1" id="KW-0812">Transmembrane</keyword>
<feature type="transmembrane region" description="Helical" evidence="1">
    <location>
        <begin position="118"/>
        <end position="136"/>
    </location>
</feature>
<feature type="transmembrane region" description="Helical" evidence="1">
    <location>
        <begin position="31"/>
        <end position="52"/>
    </location>
</feature>
<dbReference type="RefSeq" id="WP_117866886.1">
    <property type="nucleotide sequence ID" value="NZ_JAQNRB010000019.1"/>
</dbReference>
<dbReference type="GO" id="GO:0005886">
    <property type="term" value="C:plasma membrane"/>
    <property type="evidence" value="ECO:0007669"/>
    <property type="project" value="TreeGrafter"/>
</dbReference>
<dbReference type="EMBL" id="QRZC01000025">
    <property type="protein sequence ID" value="RGV39284.1"/>
    <property type="molecule type" value="Genomic_DNA"/>
</dbReference>
<keyword evidence="1" id="KW-1133">Transmembrane helix</keyword>
<dbReference type="AlphaFoldDB" id="A0A412XA27"/>
<gene>
    <name evidence="2" type="ORF">DWW14_16440</name>
</gene>
<dbReference type="Proteomes" id="UP000285343">
    <property type="component" value="Unassembled WGS sequence"/>
</dbReference>
<name>A0A412XA27_BACUN</name>